<gene>
    <name evidence="3" type="ORF">ACE5IX_17005</name>
</gene>
<keyword evidence="1" id="KW-0677">Repeat</keyword>
<dbReference type="PANTHER" id="PTHR32305:SF15">
    <property type="entry name" value="PROTEIN RHSA-RELATED"/>
    <property type="match status" value="1"/>
</dbReference>
<accession>A0ABV5BST4</accession>
<dbReference type="InterPro" id="IPR022385">
    <property type="entry name" value="Rhs_assc_core"/>
</dbReference>
<dbReference type="InterPro" id="IPR050708">
    <property type="entry name" value="T6SS_VgrG/RHS"/>
</dbReference>
<dbReference type="PANTHER" id="PTHR32305">
    <property type="match status" value="1"/>
</dbReference>
<evidence type="ECO:0000256" key="1">
    <source>
        <dbReference type="ARBA" id="ARBA00022737"/>
    </source>
</evidence>
<dbReference type="NCBIfam" id="TIGR03696">
    <property type="entry name" value="Rhs_assc_core"/>
    <property type="match status" value="1"/>
</dbReference>
<dbReference type="InterPro" id="IPR056823">
    <property type="entry name" value="TEN-like_YD-shell"/>
</dbReference>
<evidence type="ECO:0000259" key="2">
    <source>
        <dbReference type="Pfam" id="PF25023"/>
    </source>
</evidence>
<reference evidence="3 4" key="1">
    <citation type="submission" date="2024-09" db="EMBL/GenBank/DDBJ databases">
        <title>Taxonomic and Genotyping Characterization of Leptospira Strains isolated from Multiple Sources in Colombia highlights the importance of intermediate species.</title>
        <authorList>
            <person name="Torres Higuera L."/>
            <person name="Rojas Tapias D."/>
            <person name="Jimenez Velasquez S."/>
            <person name="Renjifo Ibanez C."/>
        </authorList>
    </citation>
    <scope>NUCLEOTIDE SEQUENCE [LARGE SCALE GENOMIC DNA]</scope>
    <source>
        <strain evidence="3 4">Lep080</strain>
    </source>
</reference>
<name>A0ABV5BST4_9LEPT</name>
<dbReference type="EMBL" id="JBHILJ010000012">
    <property type="protein sequence ID" value="MFB5738220.1"/>
    <property type="molecule type" value="Genomic_DNA"/>
</dbReference>
<feature type="domain" description="Teneurin-like YD-shell" evidence="2">
    <location>
        <begin position="24"/>
        <end position="124"/>
    </location>
</feature>
<comment type="caution">
    <text evidence="3">The sequence shown here is derived from an EMBL/GenBank/DDBJ whole genome shotgun (WGS) entry which is preliminary data.</text>
</comment>
<dbReference type="Gene3D" id="2.180.10.10">
    <property type="entry name" value="RHS repeat-associated core"/>
    <property type="match status" value="1"/>
</dbReference>
<dbReference type="Pfam" id="PF25023">
    <property type="entry name" value="TEN_YD-shell"/>
    <property type="match status" value="1"/>
</dbReference>
<organism evidence="3 4">
    <name type="scientific">Leptospira wolffii</name>
    <dbReference type="NCBI Taxonomy" id="409998"/>
    <lineage>
        <taxon>Bacteria</taxon>
        <taxon>Pseudomonadati</taxon>
        <taxon>Spirochaetota</taxon>
        <taxon>Spirochaetia</taxon>
        <taxon>Leptospirales</taxon>
        <taxon>Leptospiraceae</taxon>
        <taxon>Leptospira</taxon>
    </lineage>
</organism>
<keyword evidence="4" id="KW-1185">Reference proteome</keyword>
<sequence length="324" mass="36078">MDEENVFRSINNIYLNGVRIAALNEQGTAAYYLTDQVDSVSHVLDDQGKTLTRIQNDPYGDSFVQRGNLNFSPKFNSQELDQESGFYFYNARYYDASIARFLTADSIIDGAEDTQGWNRYLYVRGNPINAKDPTGHEAVDYKAKQAKMSKDTQINVIGRKDARVFSINPPDPEPGVWDKLGAFGKGILEGLWGSFLALQVIIASGPAAPLVGIGFFLAGVWSTADAYDIVANGRIRHEDDDGYSGVSTLTRWRTAGGTLGGFLMIGRGHSFSKHDYRGNWGLILVRQKLLDLTMEVTEVLLKGFQRFRKLLSCVLGQKTKDMNF</sequence>
<dbReference type="Proteomes" id="UP001580391">
    <property type="component" value="Unassembled WGS sequence"/>
</dbReference>
<proteinExistence type="predicted"/>
<protein>
    <submittedName>
        <fullName evidence="3">RHS repeat-associated core domain-containing protein</fullName>
    </submittedName>
</protein>
<dbReference type="RefSeq" id="WP_375517592.1">
    <property type="nucleotide sequence ID" value="NZ_JBHILI010000011.1"/>
</dbReference>
<evidence type="ECO:0000313" key="4">
    <source>
        <dbReference type="Proteomes" id="UP001580391"/>
    </source>
</evidence>
<evidence type="ECO:0000313" key="3">
    <source>
        <dbReference type="EMBL" id="MFB5738220.1"/>
    </source>
</evidence>